<reference evidence="1 2" key="1">
    <citation type="submission" date="2020-12" db="EMBL/GenBank/DDBJ databases">
        <title>Sulforoseuscoccus oceanibium gen. nov., sp. nov., a representative of the phylum Verrucomicrobia with special cytoplasmic membrane, and proposal of Sulforoseuscoccusaceae fam. nov.</title>
        <authorList>
            <person name="Xi F."/>
        </authorList>
    </citation>
    <scope>NUCLEOTIDE SEQUENCE [LARGE SCALE GENOMIC DNA]</scope>
    <source>
        <strain evidence="1 2">T37</strain>
    </source>
</reference>
<accession>A0A6B3L6C9</accession>
<protein>
    <submittedName>
        <fullName evidence="1">Uncharacterized protein</fullName>
    </submittedName>
</protein>
<dbReference type="KEGG" id="soa:G3M56_012150"/>
<organism evidence="1 2">
    <name type="scientific">Sulfuriroseicoccus oceanibius</name>
    <dbReference type="NCBI Taxonomy" id="2707525"/>
    <lineage>
        <taxon>Bacteria</taxon>
        <taxon>Pseudomonadati</taxon>
        <taxon>Verrucomicrobiota</taxon>
        <taxon>Verrucomicrobiia</taxon>
        <taxon>Verrucomicrobiales</taxon>
        <taxon>Verrucomicrobiaceae</taxon>
        <taxon>Sulfuriroseicoccus</taxon>
    </lineage>
</organism>
<dbReference type="EMBL" id="CP066776">
    <property type="protein sequence ID" value="QQL44627.1"/>
    <property type="molecule type" value="Genomic_DNA"/>
</dbReference>
<dbReference type="Proteomes" id="UP000475117">
    <property type="component" value="Chromosome"/>
</dbReference>
<evidence type="ECO:0000313" key="1">
    <source>
        <dbReference type="EMBL" id="QQL44627.1"/>
    </source>
</evidence>
<evidence type="ECO:0000313" key="2">
    <source>
        <dbReference type="Proteomes" id="UP000475117"/>
    </source>
</evidence>
<gene>
    <name evidence="1" type="ORF">G3M56_012150</name>
</gene>
<dbReference type="RefSeq" id="WP_164364406.1">
    <property type="nucleotide sequence ID" value="NZ_CP066776.1"/>
</dbReference>
<sequence length="67" mass="7180">MMNLTLLPDLLACFTCMGAPGHQLNIAAGNAILFMVGIVGVVMAGLFAMIFNLVRRAKKYGDQHDAL</sequence>
<proteinExistence type="predicted"/>
<name>A0A6B3L6C9_9BACT</name>
<dbReference type="AlphaFoldDB" id="A0A6B3L6C9"/>
<keyword evidence="2" id="KW-1185">Reference proteome</keyword>